<keyword evidence="4 7" id="KW-1133">Transmembrane helix</keyword>
<dbReference type="GO" id="GO:0055064">
    <property type="term" value="P:chloride ion homeostasis"/>
    <property type="evidence" value="ECO:0007669"/>
    <property type="project" value="TreeGrafter"/>
</dbReference>
<dbReference type="GO" id="GO:0055078">
    <property type="term" value="P:sodium ion homeostasis"/>
    <property type="evidence" value="ECO:0007669"/>
    <property type="project" value="TreeGrafter"/>
</dbReference>
<keyword evidence="2" id="KW-0813">Transport</keyword>
<evidence type="ECO:0000256" key="6">
    <source>
        <dbReference type="SAM" id="MobiDB-lite"/>
    </source>
</evidence>
<feature type="transmembrane region" description="Helical" evidence="7">
    <location>
        <begin position="158"/>
        <end position="180"/>
    </location>
</feature>
<feature type="domain" description="Amino acid permease N-terminal" evidence="8">
    <location>
        <begin position="68"/>
        <end position="129"/>
    </location>
</feature>
<feature type="compositionally biased region" description="Basic and acidic residues" evidence="6">
    <location>
        <begin position="1"/>
        <end position="11"/>
    </location>
</feature>
<keyword evidence="5 7" id="KW-0472">Membrane</keyword>
<dbReference type="GO" id="GO:0016324">
    <property type="term" value="C:apical plasma membrane"/>
    <property type="evidence" value="ECO:0007669"/>
    <property type="project" value="TreeGrafter"/>
</dbReference>
<dbReference type="InterPro" id="IPR013612">
    <property type="entry name" value="AA_permease_N"/>
</dbReference>
<dbReference type="Proteomes" id="UP000694700">
    <property type="component" value="Unplaced"/>
</dbReference>
<protein>
    <recommendedName>
        <fullName evidence="8">Amino acid permease N-terminal domain-containing protein</fullName>
    </recommendedName>
</protein>
<evidence type="ECO:0000313" key="10">
    <source>
        <dbReference type="Proteomes" id="UP000694700"/>
    </source>
</evidence>
<dbReference type="GO" id="GO:0006884">
    <property type="term" value="P:cell volume homeostasis"/>
    <property type="evidence" value="ECO:0007669"/>
    <property type="project" value="TreeGrafter"/>
</dbReference>
<evidence type="ECO:0000313" key="9">
    <source>
        <dbReference type="Ensembl" id="ENSCCRP00015037238.1"/>
    </source>
</evidence>
<feature type="region of interest" description="Disordered" evidence="6">
    <location>
        <begin position="1"/>
        <end position="59"/>
    </location>
</feature>
<reference evidence="9" key="1">
    <citation type="submission" date="2025-08" db="UniProtKB">
        <authorList>
            <consortium name="Ensembl"/>
        </authorList>
    </citation>
    <scope>IDENTIFICATION</scope>
</reference>
<dbReference type="AlphaFoldDB" id="A0A8C1UM83"/>
<feature type="compositionally biased region" description="Basic and acidic residues" evidence="6">
    <location>
        <begin position="40"/>
        <end position="50"/>
    </location>
</feature>
<accession>A0A8C1UM83</accession>
<keyword evidence="3 7" id="KW-0812">Transmembrane</keyword>
<dbReference type="PANTHER" id="PTHR11827:SF93">
    <property type="entry name" value="SOLUTE CARRIER FAMILY 12 MEMBER 1"/>
    <property type="match status" value="1"/>
</dbReference>
<dbReference type="Ensembl" id="ENSCCRT00015038525.1">
    <property type="protein sequence ID" value="ENSCCRP00015037238.1"/>
    <property type="gene ID" value="ENSCCRG00015015514.1"/>
</dbReference>
<name>A0A8C1UM83_CYPCA</name>
<evidence type="ECO:0000256" key="5">
    <source>
        <dbReference type="ARBA" id="ARBA00023136"/>
    </source>
</evidence>
<dbReference type="PANTHER" id="PTHR11827">
    <property type="entry name" value="SOLUTE CARRIER FAMILY 12, CATION COTRANSPORTERS"/>
    <property type="match status" value="1"/>
</dbReference>
<evidence type="ECO:0000256" key="1">
    <source>
        <dbReference type="ARBA" id="ARBA00004651"/>
    </source>
</evidence>
<organism evidence="9 10">
    <name type="scientific">Cyprinus carpio</name>
    <name type="common">Common carp</name>
    <dbReference type="NCBI Taxonomy" id="7962"/>
    <lineage>
        <taxon>Eukaryota</taxon>
        <taxon>Metazoa</taxon>
        <taxon>Chordata</taxon>
        <taxon>Craniata</taxon>
        <taxon>Vertebrata</taxon>
        <taxon>Euteleostomi</taxon>
        <taxon>Actinopterygii</taxon>
        <taxon>Neopterygii</taxon>
        <taxon>Teleostei</taxon>
        <taxon>Ostariophysi</taxon>
        <taxon>Cypriniformes</taxon>
        <taxon>Cyprinidae</taxon>
        <taxon>Cyprininae</taxon>
        <taxon>Cyprinus</taxon>
    </lineage>
</organism>
<evidence type="ECO:0000256" key="4">
    <source>
        <dbReference type="ARBA" id="ARBA00022989"/>
    </source>
</evidence>
<proteinExistence type="predicted"/>
<evidence type="ECO:0000259" key="8">
    <source>
        <dbReference type="Pfam" id="PF08403"/>
    </source>
</evidence>
<evidence type="ECO:0000256" key="3">
    <source>
        <dbReference type="ARBA" id="ARBA00022692"/>
    </source>
</evidence>
<dbReference type="Pfam" id="PF08403">
    <property type="entry name" value="AA_permease_N"/>
    <property type="match status" value="1"/>
</dbReference>
<evidence type="ECO:0000256" key="7">
    <source>
        <dbReference type="SAM" id="Phobius"/>
    </source>
</evidence>
<dbReference type="GO" id="GO:0055075">
    <property type="term" value="P:potassium ion homeostasis"/>
    <property type="evidence" value="ECO:0007669"/>
    <property type="project" value="TreeGrafter"/>
</dbReference>
<dbReference type="InterPro" id="IPR004842">
    <property type="entry name" value="SLC12A_fam"/>
</dbReference>
<sequence>MRRGSRSEVKRPRPHHLQPIRVETENNNLSYQPLLMENPGFERSKDDPPQYKETSFYGNGFNNGERRVVRASVVSAFGHNTLDRVPNVDFYRNAASIGRHTAIRPSLQELHGVFQKVSLDIPSTSQDRAGADTSSLGDVESIIPLEVKEAEGVGKFGVLVRCMLSIWGVMLFIRLSWVFGQAGTGEMVIL</sequence>
<dbReference type="GO" id="GO:0008511">
    <property type="term" value="F:sodium:potassium:chloride symporter activity"/>
    <property type="evidence" value="ECO:0007669"/>
    <property type="project" value="TreeGrafter"/>
</dbReference>
<dbReference type="GO" id="GO:1990573">
    <property type="term" value="P:potassium ion import across plasma membrane"/>
    <property type="evidence" value="ECO:0007669"/>
    <property type="project" value="TreeGrafter"/>
</dbReference>
<comment type="subcellular location">
    <subcellularLocation>
        <location evidence="1">Cell membrane</location>
        <topology evidence="1">Multi-pass membrane protein</topology>
    </subcellularLocation>
</comment>
<evidence type="ECO:0000256" key="2">
    <source>
        <dbReference type="ARBA" id="ARBA00022448"/>
    </source>
</evidence>